<dbReference type="InterPro" id="IPR016181">
    <property type="entry name" value="Acyl_CoA_acyltransferase"/>
</dbReference>
<gene>
    <name evidence="4" type="ORF">E4K67_06620</name>
</gene>
<dbReference type="InterPro" id="IPR036052">
    <property type="entry name" value="TrpB-like_PALP_sf"/>
</dbReference>
<dbReference type="PROSITE" id="PS51186">
    <property type="entry name" value="GNAT"/>
    <property type="match status" value="1"/>
</dbReference>
<keyword evidence="2" id="KW-0663">Pyridoxal phosphate</keyword>
<accession>A0A4Z0R7P7</accession>
<dbReference type="AlphaFoldDB" id="A0A4Z0R7P7"/>
<dbReference type="SUPFAM" id="SSF55729">
    <property type="entry name" value="Acyl-CoA N-acyltransferases (Nat)"/>
    <property type="match status" value="1"/>
</dbReference>
<dbReference type="Gene3D" id="3.40.630.30">
    <property type="match status" value="1"/>
</dbReference>
<dbReference type="Pfam" id="PF00583">
    <property type="entry name" value="Acetyltransf_1"/>
    <property type="match status" value="1"/>
</dbReference>
<comment type="caution">
    <text evidence="4">The sequence shown here is derived from an EMBL/GenBank/DDBJ whole genome shotgun (WGS) entry which is preliminary data.</text>
</comment>
<protein>
    <submittedName>
        <fullName evidence="4">Pyridoxal-phosphate dependent enzyme</fullName>
    </submittedName>
</protein>
<feature type="domain" description="N-acetyltransferase" evidence="3">
    <location>
        <begin position="295"/>
        <end position="432"/>
    </location>
</feature>
<reference evidence="4 5" key="1">
    <citation type="submission" date="2019-03" db="EMBL/GenBank/DDBJ databases">
        <title>Draft Genome Sequence of Desulfosporosinus fructosivorans Strain 63.6F, Isolated from Marine Sediment in the Baltic Sea.</title>
        <authorList>
            <person name="Hausmann B."/>
            <person name="Vandieken V."/>
            <person name="Pjevac P."/>
            <person name="Schreck K."/>
            <person name="Herbold C.W."/>
            <person name="Loy A."/>
        </authorList>
    </citation>
    <scope>NUCLEOTIDE SEQUENCE [LARGE SCALE GENOMIC DNA]</scope>
    <source>
        <strain evidence="4 5">63.6F</strain>
    </source>
</reference>
<dbReference type="InterPro" id="IPR001926">
    <property type="entry name" value="TrpB-like_PALP"/>
</dbReference>
<dbReference type="RefSeq" id="WP_135545625.1">
    <property type="nucleotide sequence ID" value="NZ_SPQQ01000002.1"/>
</dbReference>
<dbReference type="InterPro" id="IPR000182">
    <property type="entry name" value="GNAT_dom"/>
</dbReference>
<evidence type="ECO:0000259" key="3">
    <source>
        <dbReference type="PROSITE" id="PS51186"/>
    </source>
</evidence>
<dbReference type="GO" id="GO:1901605">
    <property type="term" value="P:alpha-amino acid metabolic process"/>
    <property type="evidence" value="ECO:0007669"/>
    <property type="project" value="UniProtKB-ARBA"/>
</dbReference>
<dbReference type="OrthoDB" id="9795206at2"/>
<keyword evidence="5" id="KW-1185">Reference proteome</keyword>
<dbReference type="Proteomes" id="UP000298460">
    <property type="component" value="Unassembled WGS sequence"/>
</dbReference>
<dbReference type="Pfam" id="PF00291">
    <property type="entry name" value="PALP"/>
    <property type="match status" value="1"/>
</dbReference>
<dbReference type="GO" id="GO:0016747">
    <property type="term" value="F:acyltransferase activity, transferring groups other than amino-acyl groups"/>
    <property type="evidence" value="ECO:0007669"/>
    <property type="project" value="InterPro"/>
</dbReference>
<evidence type="ECO:0000313" key="5">
    <source>
        <dbReference type="Proteomes" id="UP000298460"/>
    </source>
</evidence>
<name>A0A4Z0R7P7_9FIRM</name>
<dbReference type="EMBL" id="SPQQ01000002">
    <property type="protein sequence ID" value="TGE39132.1"/>
    <property type="molecule type" value="Genomic_DNA"/>
</dbReference>
<proteinExistence type="predicted"/>
<dbReference type="CDD" id="cd04301">
    <property type="entry name" value="NAT_SF"/>
    <property type="match status" value="1"/>
</dbReference>
<evidence type="ECO:0000313" key="4">
    <source>
        <dbReference type="EMBL" id="TGE39132.1"/>
    </source>
</evidence>
<comment type="cofactor">
    <cofactor evidence="1">
        <name>pyridoxal 5'-phosphate</name>
        <dbReference type="ChEBI" id="CHEBI:597326"/>
    </cofactor>
</comment>
<sequence length="432" mass="49546">MRKSGRTPLFRARRLEKLFDIGEIFLKLEGANPSGHIYDRVTEVLVKDAVVNGFQQILVDGSECYIQSVMFFAKLSQIEVKVPLLKQEKWKMARLNKAVLLDLRDNKDTSSRLELRDIAEQNNMYFTCEWDLNTTISHLVLEEMAKECLERMNFQVDTITVQLGYGYTLSSIYSGIIKSWIDEELSQLPQLLCDSRSSRQDILNQYGKNTHTGQMADIVKNVMKVIMETRVEMIDLEEADLKQAASMLREYENVIVSRKEAYAMAALIKKSQLELLKRGKHLIILNDAKSEIEVNEIKSFKEKSKEDFVEMIDTWLSPYNDSVAETLDAIEKAMKEGFLLIAKRNGEEQGICIIVNMGFERFLPTYHLAYIGVKTGNQGRGVASEMIKRAIEVTDGKLSLHVDLDNKRAKKLYSKMGFEHAYDRMIFKGSTD</sequence>
<dbReference type="Gene3D" id="3.40.50.1100">
    <property type="match status" value="2"/>
</dbReference>
<organism evidence="4 5">
    <name type="scientific">Desulfosporosinus fructosivorans</name>
    <dbReference type="NCBI Taxonomy" id="2018669"/>
    <lineage>
        <taxon>Bacteria</taxon>
        <taxon>Bacillati</taxon>
        <taxon>Bacillota</taxon>
        <taxon>Clostridia</taxon>
        <taxon>Eubacteriales</taxon>
        <taxon>Desulfitobacteriaceae</taxon>
        <taxon>Desulfosporosinus</taxon>
    </lineage>
</organism>
<evidence type="ECO:0000256" key="2">
    <source>
        <dbReference type="ARBA" id="ARBA00022898"/>
    </source>
</evidence>
<dbReference type="SUPFAM" id="SSF53686">
    <property type="entry name" value="Tryptophan synthase beta subunit-like PLP-dependent enzymes"/>
    <property type="match status" value="1"/>
</dbReference>
<evidence type="ECO:0000256" key="1">
    <source>
        <dbReference type="ARBA" id="ARBA00001933"/>
    </source>
</evidence>